<dbReference type="Proteomes" id="UP000235619">
    <property type="component" value="Unassembled WGS sequence"/>
</dbReference>
<name>A0A2N7Q9N5_9BACT</name>
<reference evidence="1 2" key="1">
    <citation type="submission" date="2018-01" db="EMBL/GenBank/DDBJ databases">
        <title>Metagenomic assembled genomes from two thermal pools in the Uzon Caldera, Kamchatka, Russia.</title>
        <authorList>
            <person name="Wilkins L."/>
            <person name="Ettinger C."/>
        </authorList>
    </citation>
    <scope>NUCLEOTIDE SEQUENCE [LARGE SCALE GENOMIC DNA]</scope>
    <source>
        <strain evidence="1">ARK-04</strain>
    </source>
</reference>
<dbReference type="Gene3D" id="3.40.50.300">
    <property type="entry name" value="P-loop containing nucleotide triphosphate hydrolases"/>
    <property type="match status" value="1"/>
</dbReference>
<dbReference type="EMBL" id="PNJD01000358">
    <property type="protein sequence ID" value="PMP95025.1"/>
    <property type="molecule type" value="Genomic_DNA"/>
</dbReference>
<proteinExistence type="predicted"/>
<organism evidence="1 2">
    <name type="scientific">Thermodesulfobacterium geofontis</name>
    <dbReference type="NCBI Taxonomy" id="1295609"/>
    <lineage>
        <taxon>Bacteria</taxon>
        <taxon>Pseudomonadati</taxon>
        <taxon>Thermodesulfobacteriota</taxon>
        <taxon>Thermodesulfobacteria</taxon>
        <taxon>Thermodesulfobacteriales</taxon>
        <taxon>Thermodesulfobacteriaceae</taxon>
        <taxon>Thermodesulfobacterium</taxon>
    </lineage>
</organism>
<evidence type="ECO:0000313" key="1">
    <source>
        <dbReference type="EMBL" id="PMP95025.1"/>
    </source>
</evidence>
<dbReference type="SUPFAM" id="SSF52540">
    <property type="entry name" value="P-loop containing nucleoside triphosphate hydrolases"/>
    <property type="match status" value="1"/>
</dbReference>
<evidence type="ECO:0000313" key="2">
    <source>
        <dbReference type="Proteomes" id="UP000235619"/>
    </source>
</evidence>
<dbReference type="InterPro" id="IPR027417">
    <property type="entry name" value="P-loop_NTPase"/>
</dbReference>
<comment type="caution">
    <text evidence="1">The sequence shown here is derived from an EMBL/GenBank/DDBJ whole genome shotgun (WGS) entry which is preliminary data.</text>
</comment>
<protein>
    <submittedName>
        <fullName evidence="1">Uncharacterized protein</fullName>
    </submittedName>
</protein>
<gene>
    <name evidence="1" type="ORF">C0169_05845</name>
</gene>
<accession>A0A2N7Q9N5</accession>
<sequence length="81" mass="9512">MCGKNLYEDPIWAKSKICIVPQYINLDVELTVEENLLIHELLYKMSSSLIKKRIAELLEIADLKEKTLKLKSFLKDLKEEF</sequence>
<dbReference type="AlphaFoldDB" id="A0A2N7Q9N5"/>